<comment type="caution">
    <text evidence="1">The sequence shown here is derived from an EMBL/GenBank/DDBJ whole genome shotgun (WGS) entry which is preliminary data.</text>
</comment>
<proteinExistence type="predicted"/>
<organism evidence="1 2">
    <name type="scientific">Polyplosphaeria fusca</name>
    <dbReference type="NCBI Taxonomy" id="682080"/>
    <lineage>
        <taxon>Eukaryota</taxon>
        <taxon>Fungi</taxon>
        <taxon>Dikarya</taxon>
        <taxon>Ascomycota</taxon>
        <taxon>Pezizomycotina</taxon>
        <taxon>Dothideomycetes</taxon>
        <taxon>Pleosporomycetidae</taxon>
        <taxon>Pleosporales</taxon>
        <taxon>Tetraplosphaeriaceae</taxon>
        <taxon>Polyplosphaeria</taxon>
    </lineage>
</organism>
<name>A0A9P4UWK3_9PLEO</name>
<gene>
    <name evidence="1" type="ORF">EJ04DRAFT_516907</name>
</gene>
<sequence>MLTISATQDEHRLPEGFTRTGYDADEQRYYYRDSEGRAWEGDEGNRFGELHPGTRSYFFGI</sequence>
<accession>A0A9P4UWK3</accession>
<keyword evidence="2" id="KW-1185">Reference proteome</keyword>
<evidence type="ECO:0000313" key="2">
    <source>
        <dbReference type="Proteomes" id="UP000799444"/>
    </source>
</evidence>
<dbReference type="Proteomes" id="UP000799444">
    <property type="component" value="Unassembled WGS sequence"/>
</dbReference>
<dbReference type="OrthoDB" id="2107166at2759"/>
<dbReference type="EMBL" id="ML996300">
    <property type="protein sequence ID" value="KAF2728011.1"/>
    <property type="molecule type" value="Genomic_DNA"/>
</dbReference>
<evidence type="ECO:0000313" key="1">
    <source>
        <dbReference type="EMBL" id="KAF2728011.1"/>
    </source>
</evidence>
<reference evidence="1" key="1">
    <citation type="journal article" date="2020" name="Stud. Mycol.">
        <title>101 Dothideomycetes genomes: a test case for predicting lifestyles and emergence of pathogens.</title>
        <authorList>
            <person name="Haridas S."/>
            <person name="Albert R."/>
            <person name="Binder M."/>
            <person name="Bloem J."/>
            <person name="Labutti K."/>
            <person name="Salamov A."/>
            <person name="Andreopoulos B."/>
            <person name="Baker S."/>
            <person name="Barry K."/>
            <person name="Bills G."/>
            <person name="Bluhm B."/>
            <person name="Cannon C."/>
            <person name="Castanera R."/>
            <person name="Culley D."/>
            <person name="Daum C."/>
            <person name="Ezra D."/>
            <person name="Gonzalez J."/>
            <person name="Henrissat B."/>
            <person name="Kuo A."/>
            <person name="Liang C."/>
            <person name="Lipzen A."/>
            <person name="Lutzoni F."/>
            <person name="Magnuson J."/>
            <person name="Mondo S."/>
            <person name="Nolan M."/>
            <person name="Ohm R."/>
            <person name="Pangilinan J."/>
            <person name="Park H.-J."/>
            <person name="Ramirez L."/>
            <person name="Alfaro M."/>
            <person name="Sun H."/>
            <person name="Tritt A."/>
            <person name="Yoshinaga Y."/>
            <person name="Zwiers L.-H."/>
            <person name="Turgeon B."/>
            <person name="Goodwin S."/>
            <person name="Spatafora J."/>
            <person name="Crous P."/>
            <person name="Grigoriev I."/>
        </authorList>
    </citation>
    <scope>NUCLEOTIDE SEQUENCE</scope>
    <source>
        <strain evidence="1">CBS 125425</strain>
    </source>
</reference>
<protein>
    <submittedName>
        <fullName evidence="1">Uncharacterized protein</fullName>
    </submittedName>
</protein>
<dbReference type="AlphaFoldDB" id="A0A9P4UWK3"/>